<sequence>MIFLELNPNYEFVYKTALILNKLSINKGYHSCFV</sequence>
<keyword evidence="2" id="KW-1185">Reference proteome</keyword>
<evidence type="ECO:0000313" key="2">
    <source>
        <dbReference type="Proteomes" id="UP000006054"/>
    </source>
</evidence>
<dbReference type="Proteomes" id="UP000006054">
    <property type="component" value="Chromosome"/>
</dbReference>
<gene>
    <name evidence="1" type="ordered locus">Fleli_0564</name>
</gene>
<dbReference type="KEGG" id="fli:Fleli_0564"/>
<organism evidence="1 2">
    <name type="scientific">Bernardetia litoralis (strain ATCC 23117 / DSM 6794 / NBRC 15988 / NCIMB 1366 / Fx l1 / Sio-4)</name>
    <name type="common">Flexibacter litoralis</name>
    <dbReference type="NCBI Taxonomy" id="880071"/>
    <lineage>
        <taxon>Bacteria</taxon>
        <taxon>Pseudomonadati</taxon>
        <taxon>Bacteroidota</taxon>
        <taxon>Cytophagia</taxon>
        <taxon>Cytophagales</taxon>
        <taxon>Bernardetiaceae</taxon>
        <taxon>Bernardetia</taxon>
    </lineage>
</organism>
<dbReference type="HOGENOM" id="CLU_3373903_0_0_10"/>
<protein>
    <submittedName>
        <fullName evidence="1">Uncharacterized protein</fullName>
    </submittedName>
</protein>
<reference evidence="2" key="1">
    <citation type="submission" date="2012-06" db="EMBL/GenBank/DDBJ databases">
        <title>The complete genome of Flexibacter litoralis DSM 6794.</title>
        <authorList>
            <person name="Lucas S."/>
            <person name="Copeland A."/>
            <person name="Lapidus A."/>
            <person name="Glavina del Rio T."/>
            <person name="Dalin E."/>
            <person name="Tice H."/>
            <person name="Bruce D."/>
            <person name="Goodwin L."/>
            <person name="Pitluck S."/>
            <person name="Peters L."/>
            <person name="Ovchinnikova G."/>
            <person name="Lu M."/>
            <person name="Kyrpides N."/>
            <person name="Mavromatis K."/>
            <person name="Ivanova N."/>
            <person name="Brettin T."/>
            <person name="Detter J.C."/>
            <person name="Han C."/>
            <person name="Larimer F."/>
            <person name="Land M."/>
            <person name="Hauser L."/>
            <person name="Markowitz V."/>
            <person name="Cheng J.-F."/>
            <person name="Hugenholtz P."/>
            <person name="Woyke T."/>
            <person name="Wu D."/>
            <person name="Spring S."/>
            <person name="Lang E."/>
            <person name="Kopitz M."/>
            <person name="Brambilla E."/>
            <person name="Klenk H.-P."/>
            <person name="Eisen J.A."/>
        </authorList>
    </citation>
    <scope>NUCLEOTIDE SEQUENCE [LARGE SCALE GENOMIC DNA]</scope>
    <source>
        <strain evidence="2">ATCC 23117 / DSM 6794 / NBRC 15988 / NCIMB 1366 / Sio-4</strain>
    </source>
</reference>
<accession>I4AGE6</accession>
<dbReference type="AlphaFoldDB" id="I4AGE6"/>
<dbReference type="EMBL" id="CP003345">
    <property type="protein sequence ID" value="AFM03031.1"/>
    <property type="molecule type" value="Genomic_DNA"/>
</dbReference>
<name>I4AGE6_BERLS</name>
<proteinExistence type="predicted"/>
<evidence type="ECO:0000313" key="1">
    <source>
        <dbReference type="EMBL" id="AFM03031.1"/>
    </source>
</evidence>